<feature type="domain" description="FMN-binding" evidence="2">
    <location>
        <begin position="36"/>
        <end position="117"/>
    </location>
</feature>
<protein>
    <submittedName>
        <fullName evidence="3">FMN-binding protein</fullName>
    </submittedName>
</protein>
<dbReference type="PATRIC" id="fig|76859.3.peg.1620"/>
<evidence type="ECO:0000256" key="1">
    <source>
        <dbReference type="SAM" id="SignalP"/>
    </source>
</evidence>
<dbReference type="OrthoDB" id="88390at2"/>
<dbReference type="InterPro" id="IPR007329">
    <property type="entry name" value="FMN-bd"/>
</dbReference>
<accession>A0A0M4SQW9</accession>
<evidence type="ECO:0000313" key="4">
    <source>
        <dbReference type="Proteomes" id="UP000063147"/>
    </source>
</evidence>
<dbReference type="Gene3D" id="3.90.1010.20">
    <property type="match status" value="1"/>
</dbReference>
<proteinExistence type="predicted"/>
<dbReference type="AlphaFoldDB" id="A0A0M4SQW9"/>
<dbReference type="Proteomes" id="UP000063147">
    <property type="component" value="Chromosome"/>
</dbReference>
<evidence type="ECO:0000313" key="3">
    <source>
        <dbReference type="EMBL" id="ALF18120.1"/>
    </source>
</evidence>
<feature type="chain" id="PRO_5005801697" evidence="1">
    <location>
        <begin position="24"/>
        <end position="121"/>
    </location>
</feature>
<gene>
    <name evidence="3" type="ORF">RN98_08025</name>
</gene>
<dbReference type="SMART" id="SM00900">
    <property type="entry name" value="FMN_bind"/>
    <property type="match status" value="1"/>
</dbReference>
<sequence length="121" mass="13094">MKKMNLKSLLAISFAVLSLGSFAAEKVYEAKAEARGYNEDGVPIVLTVKAIKKDGKVIVTDIVAKHQETDKVGGAAIEQLIEEVKTKQNYNKLDSVAGATSTSAGFRRAIRNAVKDIENQK</sequence>
<name>A0A0M4SQW9_9FUSO</name>
<dbReference type="GO" id="GO:0010181">
    <property type="term" value="F:FMN binding"/>
    <property type="evidence" value="ECO:0007669"/>
    <property type="project" value="InterPro"/>
</dbReference>
<dbReference type="GO" id="GO:0016020">
    <property type="term" value="C:membrane"/>
    <property type="evidence" value="ECO:0007669"/>
    <property type="project" value="InterPro"/>
</dbReference>
<dbReference type="EMBL" id="CP012713">
    <property type="protein sequence ID" value="ALF18120.1"/>
    <property type="molecule type" value="Genomic_DNA"/>
</dbReference>
<evidence type="ECO:0000259" key="2">
    <source>
        <dbReference type="SMART" id="SM00900"/>
    </source>
</evidence>
<organism evidence="3">
    <name type="scientific">Fusobacterium animalis</name>
    <dbReference type="NCBI Taxonomy" id="76859"/>
    <lineage>
        <taxon>Bacteria</taxon>
        <taxon>Fusobacteriati</taxon>
        <taxon>Fusobacteriota</taxon>
        <taxon>Fusobacteriia</taxon>
        <taxon>Fusobacteriales</taxon>
        <taxon>Fusobacteriaceae</taxon>
        <taxon>Fusobacterium</taxon>
    </lineage>
</organism>
<feature type="signal peptide" evidence="1">
    <location>
        <begin position="1"/>
        <end position="23"/>
    </location>
</feature>
<dbReference type="RefSeq" id="WP_060676411.1">
    <property type="nucleotide sequence ID" value="NZ_CP012713.1"/>
</dbReference>
<keyword evidence="1" id="KW-0732">Signal</keyword>
<dbReference type="Pfam" id="PF04205">
    <property type="entry name" value="FMN_bind"/>
    <property type="match status" value="1"/>
</dbReference>
<reference evidence="3 4" key="1">
    <citation type="submission" date="2015-09" db="EMBL/GenBank/DDBJ databases">
        <authorList>
            <person name="Jackson K.R."/>
            <person name="Lunt B.L."/>
            <person name="Fisher J.N.B."/>
            <person name="Gardner A.V."/>
            <person name="Bailey M.E."/>
            <person name="Deus L.M."/>
            <person name="Earl A.S."/>
            <person name="Gibby P.D."/>
            <person name="Hartmann K.A."/>
            <person name="Liu J.E."/>
            <person name="Manci A.M."/>
            <person name="Nielsen D.A."/>
            <person name="Solomon M.B."/>
            <person name="Breakwell D.P."/>
            <person name="Burnett S.H."/>
            <person name="Grose J.H."/>
        </authorList>
    </citation>
    <scope>NUCLEOTIDE SEQUENCE [LARGE SCALE GENOMIC DNA]</scope>
    <source>
        <strain evidence="3 4">KCOM 1279</strain>
    </source>
</reference>